<dbReference type="KEGG" id="lgi:LOTGIDRAFT_76033"/>
<feature type="domain" description="C2H2-type" evidence="6">
    <location>
        <begin position="9"/>
        <end position="36"/>
    </location>
</feature>
<dbReference type="SMART" id="SM00355">
    <property type="entry name" value="ZnF_C2H2"/>
    <property type="match status" value="5"/>
</dbReference>
<dbReference type="CTD" id="20252210"/>
<dbReference type="OrthoDB" id="6591996at2759"/>
<dbReference type="GO" id="GO:0008270">
    <property type="term" value="F:zinc ion binding"/>
    <property type="evidence" value="ECO:0007669"/>
    <property type="project" value="UniProtKB-KW"/>
</dbReference>
<organism evidence="7 8">
    <name type="scientific">Lottia gigantea</name>
    <name type="common">Giant owl limpet</name>
    <dbReference type="NCBI Taxonomy" id="225164"/>
    <lineage>
        <taxon>Eukaryota</taxon>
        <taxon>Metazoa</taxon>
        <taxon>Spiralia</taxon>
        <taxon>Lophotrochozoa</taxon>
        <taxon>Mollusca</taxon>
        <taxon>Gastropoda</taxon>
        <taxon>Patellogastropoda</taxon>
        <taxon>Lottioidea</taxon>
        <taxon>Lottiidae</taxon>
        <taxon>Lottia</taxon>
    </lineage>
</organism>
<dbReference type="RefSeq" id="XP_009046495.1">
    <property type="nucleotide sequence ID" value="XM_009048247.1"/>
</dbReference>
<keyword evidence="4" id="KW-0862">Zinc</keyword>
<dbReference type="OMA" id="ERHANIN"/>
<dbReference type="InterPro" id="IPR013087">
    <property type="entry name" value="Znf_C2H2_type"/>
</dbReference>
<proteinExistence type="predicted"/>
<feature type="domain" description="C2H2-type" evidence="6">
    <location>
        <begin position="37"/>
        <end position="59"/>
    </location>
</feature>
<keyword evidence="8" id="KW-1185">Reference proteome</keyword>
<keyword evidence="2" id="KW-0677">Repeat</keyword>
<dbReference type="PROSITE" id="PS50157">
    <property type="entry name" value="ZINC_FINGER_C2H2_2"/>
    <property type="match status" value="5"/>
</dbReference>
<dbReference type="Proteomes" id="UP000030746">
    <property type="component" value="Unassembled WGS sequence"/>
</dbReference>
<evidence type="ECO:0000256" key="5">
    <source>
        <dbReference type="PROSITE-ProRule" id="PRU00042"/>
    </source>
</evidence>
<dbReference type="GeneID" id="20252210"/>
<feature type="domain" description="C2H2-type" evidence="6">
    <location>
        <begin position="61"/>
        <end position="88"/>
    </location>
</feature>
<dbReference type="EMBL" id="KB200129">
    <property type="protein sequence ID" value="ESP03025.1"/>
    <property type="molecule type" value="Genomic_DNA"/>
</dbReference>
<dbReference type="PANTHER" id="PTHR24379">
    <property type="entry name" value="KRAB AND ZINC FINGER DOMAIN-CONTAINING"/>
    <property type="match status" value="1"/>
</dbReference>
<accession>V4CL76</accession>
<evidence type="ECO:0000256" key="3">
    <source>
        <dbReference type="ARBA" id="ARBA00022771"/>
    </source>
</evidence>
<dbReference type="PROSITE" id="PS00028">
    <property type="entry name" value="ZINC_FINGER_C2H2_1"/>
    <property type="match status" value="4"/>
</dbReference>
<name>V4CL76_LOTGI</name>
<feature type="domain" description="C2H2-type" evidence="6">
    <location>
        <begin position="89"/>
        <end position="111"/>
    </location>
</feature>
<evidence type="ECO:0000256" key="1">
    <source>
        <dbReference type="ARBA" id="ARBA00022723"/>
    </source>
</evidence>
<feature type="domain" description="C2H2-type" evidence="6">
    <location>
        <begin position="116"/>
        <end position="141"/>
    </location>
</feature>
<dbReference type="HOGENOM" id="CLU_002678_2_1_1"/>
<dbReference type="SUPFAM" id="SSF57667">
    <property type="entry name" value="beta-beta-alpha zinc fingers"/>
    <property type="match status" value="2"/>
</dbReference>
<sequence>RTRLPETGFACHLCGERFNKKDKLRQHMHSHMKEKFFKCDICGEKFLDKTQLDLHRPKHFFRCENCGEGFVKYADLKAHSVKHDSVSKFTCFVCRKSFPYKSILMAHIDIHNTGAFECDHCYAKFNGRSQLSKHYFAHHST</sequence>
<keyword evidence="1" id="KW-0479">Metal-binding</keyword>
<dbReference type="Pfam" id="PF13894">
    <property type="entry name" value="zf-C2H2_4"/>
    <property type="match status" value="1"/>
</dbReference>
<gene>
    <name evidence="7" type="ORF">LOTGIDRAFT_76033</name>
</gene>
<evidence type="ECO:0000313" key="8">
    <source>
        <dbReference type="Proteomes" id="UP000030746"/>
    </source>
</evidence>
<evidence type="ECO:0000259" key="6">
    <source>
        <dbReference type="PROSITE" id="PS50157"/>
    </source>
</evidence>
<evidence type="ECO:0000256" key="2">
    <source>
        <dbReference type="ARBA" id="ARBA00022737"/>
    </source>
</evidence>
<dbReference type="Gene3D" id="3.30.160.60">
    <property type="entry name" value="Classic Zinc Finger"/>
    <property type="match status" value="3"/>
</dbReference>
<feature type="non-terminal residue" evidence="7">
    <location>
        <position position="1"/>
    </location>
</feature>
<protein>
    <recommendedName>
        <fullName evidence="6">C2H2-type domain-containing protein</fullName>
    </recommendedName>
</protein>
<reference evidence="7 8" key="1">
    <citation type="journal article" date="2013" name="Nature">
        <title>Insights into bilaterian evolution from three spiralian genomes.</title>
        <authorList>
            <person name="Simakov O."/>
            <person name="Marletaz F."/>
            <person name="Cho S.J."/>
            <person name="Edsinger-Gonzales E."/>
            <person name="Havlak P."/>
            <person name="Hellsten U."/>
            <person name="Kuo D.H."/>
            <person name="Larsson T."/>
            <person name="Lv J."/>
            <person name="Arendt D."/>
            <person name="Savage R."/>
            <person name="Osoegawa K."/>
            <person name="de Jong P."/>
            <person name="Grimwood J."/>
            <person name="Chapman J.A."/>
            <person name="Shapiro H."/>
            <person name="Aerts A."/>
            <person name="Otillar R.P."/>
            <person name="Terry A.Y."/>
            <person name="Boore J.L."/>
            <person name="Grigoriev I.V."/>
            <person name="Lindberg D.R."/>
            <person name="Seaver E.C."/>
            <person name="Weisblat D.A."/>
            <person name="Putnam N.H."/>
            <person name="Rokhsar D.S."/>
        </authorList>
    </citation>
    <scope>NUCLEOTIDE SEQUENCE [LARGE SCALE GENOMIC DNA]</scope>
</reference>
<evidence type="ECO:0000256" key="4">
    <source>
        <dbReference type="ARBA" id="ARBA00022833"/>
    </source>
</evidence>
<feature type="non-terminal residue" evidence="7">
    <location>
        <position position="141"/>
    </location>
</feature>
<dbReference type="InterPro" id="IPR036236">
    <property type="entry name" value="Znf_C2H2_sf"/>
</dbReference>
<dbReference type="AlphaFoldDB" id="V4CL76"/>
<keyword evidence="3 5" id="KW-0863">Zinc-finger</keyword>
<evidence type="ECO:0000313" key="7">
    <source>
        <dbReference type="EMBL" id="ESP03025.1"/>
    </source>
</evidence>
<dbReference type="PANTHER" id="PTHR24379:SF121">
    <property type="entry name" value="C2H2-TYPE DOMAIN-CONTAINING PROTEIN"/>
    <property type="match status" value="1"/>
</dbReference>
<dbReference type="Pfam" id="PF00096">
    <property type="entry name" value="zf-C2H2"/>
    <property type="match status" value="2"/>
</dbReference>